<organism evidence="2 3">
    <name type="scientific">Ancylobacter defluvii</name>
    <dbReference type="NCBI Taxonomy" id="1282440"/>
    <lineage>
        <taxon>Bacteria</taxon>
        <taxon>Pseudomonadati</taxon>
        <taxon>Pseudomonadota</taxon>
        <taxon>Alphaproteobacteria</taxon>
        <taxon>Hyphomicrobiales</taxon>
        <taxon>Xanthobacteraceae</taxon>
        <taxon>Ancylobacter</taxon>
    </lineage>
</organism>
<protein>
    <recommendedName>
        <fullName evidence="4">DUF2188 domain-containing protein</fullName>
    </recommendedName>
</protein>
<reference evidence="2" key="1">
    <citation type="journal article" date="2014" name="Int. J. Syst. Evol. Microbiol.">
        <title>Complete genome sequence of Corynebacterium casei LMG S-19264T (=DSM 44701T), isolated from a smear-ripened cheese.</title>
        <authorList>
            <consortium name="US DOE Joint Genome Institute (JGI-PGF)"/>
            <person name="Walter F."/>
            <person name="Albersmeier A."/>
            <person name="Kalinowski J."/>
            <person name="Ruckert C."/>
        </authorList>
    </citation>
    <scope>NUCLEOTIDE SEQUENCE</scope>
    <source>
        <strain evidence="2">VKM B-2789</strain>
    </source>
</reference>
<gene>
    <name evidence="2" type="ORF">GCM10017653_28070</name>
</gene>
<sequence>MSHIRYEIVEHDGGWAYKLGDVFSETHATHEGALRAAREAAARQSLTGETRPILYQDAAGAWHQETADGTDRPEAEIEDPSAGRS</sequence>
<reference evidence="2" key="2">
    <citation type="submission" date="2023-01" db="EMBL/GenBank/DDBJ databases">
        <authorList>
            <person name="Sun Q."/>
            <person name="Evtushenko L."/>
        </authorList>
    </citation>
    <scope>NUCLEOTIDE SEQUENCE</scope>
    <source>
        <strain evidence="2">VKM B-2789</strain>
    </source>
</reference>
<comment type="caution">
    <text evidence="2">The sequence shown here is derived from an EMBL/GenBank/DDBJ whole genome shotgun (WGS) entry which is preliminary data.</text>
</comment>
<dbReference type="RefSeq" id="WP_213364599.1">
    <property type="nucleotide sequence ID" value="NZ_BSFM01000014.1"/>
</dbReference>
<evidence type="ECO:0000313" key="3">
    <source>
        <dbReference type="Proteomes" id="UP001143330"/>
    </source>
</evidence>
<accession>A0A9W6JX19</accession>
<feature type="compositionally biased region" description="Basic and acidic residues" evidence="1">
    <location>
        <begin position="65"/>
        <end position="75"/>
    </location>
</feature>
<dbReference type="EMBL" id="BSFM01000014">
    <property type="protein sequence ID" value="GLK84737.1"/>
    <property type="molecule type" value="Genomic_DNA"/>
</dbReference>
<dbReference type="Proteomes" id="UP001143330">
    <property type="component" value="Unassembled WGS sequence"/>
</dbReference>
<feature type="region of interest" description="Disordered" evidence="1">
    <location>
        <begin position="58"/>
        <end position="85"/>
    </location>
</feature>
<evidence type="ECO:0008006" key="4">
    <source>
        <dbReference type="Google" id="ProtNLM"/>
    </source>
</evidence>
<name>A0A9W6JX19_9HYPH</name>
<evidence type="ECO:0000256" key="1">
    <source>
        <dbReference type="SAM" id="MobiDB-lite"/>
    </source>
</evidence>
<evidence type="ECO:0000313" key="2">
    <source>
        <dbReference type="EMBL" id="GLK84737.1"/>
    </source>
</evidence>
<keyword evidence="3" id="KW-1185">Reference proteome</keyword>
<dbReference type="Pfam" id="PF09954">
    <property type="entry name" value="DUF2188"/>
    <property type="match status" value="1"/>
</dbReference>
<proteinExistence type="predicted"/>
<dbReference type="InterPro" id="IPR018691">
    <property type="entry name" value="DUF2188"/>
</dbReference>
<dbReference type="AlphaFoldDB" id="A0A9W6JX19"/>